<keyword evidence="6" id="KW-0479">Metal-binding</keyword>
<comment type="subcellular location">
    <subcellularLocation>
        <location evidence="1">Chromosome</location>
    </subcellularLocation>
</comment>
<dbReference type="InterPro" id="IPR050973">
    <property type="entry name" value="H3K9_Histone-Lys_N-MTase"/>
</dbReference>
<evidence type="ECO:0000259" key="10">
    <source>
        <dbReference type="PROSITE" id="PS50868"/>
    </source>
</evidence>
<organism evidence="11 12">
    <name type="scientific">Myxozyma melibiosi</name>
    <dbReference type="NCBI Taxonomy" id="54550"/>
    <lineage>
        <taxon>Eukaryota</taxon>
        <taxon>Fungi</taxon>
        <taxon>Dikarya</taxon>
        <taxon>Ascomycota</taxon>
        <taxon>Saccharomycotina</taxon>
        <taxon>Lipomycetes</taxon>
        <taxon>Lipomycetales</taxon>
        <taxon>Lipomycetaceae</taxon>
        <taxon>Myxozyma</taxon>
    </lineage>
</organism>
<evidence type="ECO:0000256" key="2">
    <source>
        <dbReference type="ARBA" id="ARBA00022454"/>
    </source>
</evidence>
<keyword evidence="7" id="KW-0862">Zinc</keyword>
<evidence type="ECO:0000259" key="8">
    <source>
        <dbReference type="PROSITE" id="PS50280"/>
    </source>
</evidence>
<dbReference type="InterPro" id="IPR001214">
    <property type="entry name" value="SET_dom"/>
</dbReference>
<protein>
    <recommendedName>
        <fullName evidence="13">Histone-lysine N-methyltransferase</fullName>
    </recommendedName>
</protein>
<evidence type="ECO:0000256" key="3">
    <source>
        <dbReference type="ARBA" id="ARBA00022603"/>
    </source>
</evidence>
<evidence type="ECO:0000256" key="6">
    <source>
        <dbReference type="ARBA" id="ARBA00022723"/>
    </source>
</evidence>
<keyword evidence="2" id="KW-0158">Chromosome</keyword>
<dbReference type="Pfam" id="PF05033">
    <property type="entry name" value="Pre-SET"/>
    <property type="match status" value="1"/>
</dbReference>
<dbReference type="SMART" id="SM00468">
    <property type="entry name" value="PreSET"/>
    <property type="match status" value="1"/>
</dbReference>
<dbReference type="PANTHER" id="PTHR46223:SF3">
    <property type="entry name" value="HISTONE-LYSINE N-METHYLTRANSFERASE SET-23"/>
    <property type="match status" value="1"/>
</dbReference>
<dbReference type="InterPro" id="IPR046341">
    <property type="entry name" value="SET_dom_sf"/>
</dbReference>
<reference evidence="11 12" key="1">
    <citation type="submission" date="2024-03" db="EMBL/GenBank/DDBJ databases">
        <title>Genome-scale model development and genomic sequencing of the oleaginous clade Lipomyces.</title>
        <authorList>
            <consortium name="Lawrence Berkeley National Laboratory"/>
            <person name="Czajka J.J."/>
            <person name="Han Y."/>
            <person name="Kim J."/>
            <person name="Mondo S.J."/>
            <person name="Hofstad B.A."/>
            <person name="Robles A."/>
            <person name="Haridas S."/>
            <person name="Riley R."/>
            <person name="LaButti K."/>
            <person name="Pangilinan J."/>
            <person name="Andreopoulos W."/>
            <person name="Lipzen A."/>
            <person name="Yan J."/>
            <person name="Wang M."/>
            <person name="Ng V."/>
            <person name="Grigoriev I.V."/>
            <person name="Spatafora J.W."/>
            <person name="Magnuson J.K."/>
            <person name="Baker S.E."/>
            <person name="Pomraning K.R."/>
        </authorList>
    </citation>
    <scope>NUCLEOTIDE SEQUENCE [LARGE SCALE GENOMIC DNA]</scope>
    <source>
        <strain evidence="11 12">Phaff 52-87</strain>
    </source>
</reference>
<evidence type="ECO:0000259" key="9">
    <source>
        <dbReference type="PROSITE" id="PS50867"/>
    </source>
</evidence>
<accession>A0ABR1F6X5</accession>
<evidence type="ECO:0000256" key="5">
    <source>
        <dbReference type="ARBA" id="ARBA00022691"/>
    </source>
</evidence>
<feature type="domain" description="Pre-SET" evidence="9">
    <location>
        <begin position="92"/>
        <end position="151"/>
    </location>
</feature>
<name>A0ABR1F6X5_9ASCO</name>
<dbReference type="PROSITE" id="PS50867">
    <property type="entry name" value="PRE_SET"/>
    <property type="match status" value="1"/>
</dbReference>
<proteinExistence type="predicted"/>
<feature type="domain" description="Post-SET" evidence="10">
    <location>
        <begin position="323"/>
        <end position="339"/>
    </location>
</feature>
<feature type="domain" description="SET" evidence="8">
    <location>
        <begin position="154"/>
        <end position="295"/>
    </location>
</feature>
<evidence type="ECO:0008006" key="13">
    <source>
        <dbReference type="Google" id="ProtNLM"/>
    </source>
</evidence>
<dbReference type="EMBL" id="JBBJBU010000005">
    <property type="protein sequence ID" value="KAK7205598.1"/>
    <property type="molecule type" value="Genomic_DNA"/>
</dbReference>
<dbReference type="Gene3D" id="2.170.270.10">
    <property type="entry name" value="SET domain"/>
    <property type="match status" value="1"/>
</dbReference>
<sequence>MSVAKKSLFQLQDLILTIYIPPQLRLVKDGKDDNPERKTFLKRVNIDNPHAPITVYNDVDDEPCPPIKKHFKFVGSLYYHPTVVPPDPSLYVGCSCPGGVCVENECECAVPGQGFSYLEGGILQYSGDEVYECNDNCACGSNCPNRVVQRGRQVRLQIFKTAKKGWGLRSPEFIQAGQFVIAYYGELITLASAEDRSFVYENLSRGSMSYVMDLDFFFDSEDDEGGADSLPPPEKKHSIDATTYGNVARFANHSCDPNLVIVSVFKSKNVTNLYDAAFFAVKDIEPLTELTFDYIAGNSMEDEEGGRAGGGAGGEGVSRSALQLQECFCGAERCRGKVWLKK</sequence>
<dbReference type="InterPro" id="IPR007728">
    <property type="entry name" value="Pre-SET_dom"/>
</dbReference>
<evidence type="ECO:0000256" key="1">
    <source>
        <dbReference type="ARBA" id="ARBA00004286"/>
    </source>
</evidence>
<dbReference type="PANTHER" id="PTHR46223">
    <property type="entry name" value="HISTONE-LYSINE N-METHYLTRANSFERASE SUV39H"/>
    <property type="match status" value="1"/>
</dbReference>
<dbReference type="SUPFAM" id="SSF82199">
    <property type="entry name" value="SET domain"/>
    <property type="match status" value="1"/>
</dbReference>
<evidence type="ECO:0000313" key="12">
    <source>
        <dbReference type="Proteomes" id="UP001498771"/>
    </source>
</evidence>
<dbReference type="Pfam" id="PF00856">
    <property type="entry name" value="SET"/>
    <property type="match status" value="1"/>
</dbReference>
<keyword evidence="12" id="KW-1185">Reference proteome</keyword>
<keyword evidence="3" id="KW-0489">Methyltransferase</keyword>
<dbReference type="SMART" id="SM00317">
    <property type="entry name" value="SET"/>
    <property type="match status" value="1"/>
</dbReference>
<comment type="caution">
    <text evidence="11">The sequence shown here is derived from an EMBL/GenBank/DDBJ whole genome shotgun (WGS) entry which is preliminary data.</text>
</comment>
<dbReference type="RefSeq" id="XP_064768631.1">
    <property type="nucleotide sequence ID" value="XM_064910433.1"/>
</dbReference>
<dbReference type="Proteomes" id="UP001498771">
    <property type="component" value="Unassembled WGS sequence"/>
</dbReference>
<dbReference type="GeneID" id="90035945"/>
<dbReference type="PROSITE" id="PS50868">
    <property type="entry name" value="POST_SET"/>
    <property type="match status" value="1"/>
</dbReference>
<evidence type="ECO:0000256" key="7">
    <source>
        <dbReference type="ARBA" id="ARBA00022833"/>
    </source>
</evidence>
<keyword evidence="5" id="KW-0949">S-adenosyl-L-methionine</keyword>
<dbReference type="PROSITE" id="PS50280">
    <property type="entry name" value="SET"/>
    <property type="match status" value="1"/>
</dbReference>
<evidence type="ECO:0000256" key="4">
    <source>
        <dbReference type="ARBA" id="ARBA00022679"/>
    </source>
</evidence>
<evidence type="ECO:0000313" key="11">
    <source>
        <dbReference type="EMBL" id="KAK7205598.1"/>
    </source>
</evidence>
<keyword evidence="4" id="KW-0808">Transferase</keyword>
<gene>
    <name evidence="11" type="ORF">BZA70DRAFT_238091</name>
</gene>
<dbReference type="InterPro" id="IPR003616">
    <property type="entry name" value="Post-SET_dom"/>
</dbReference>